<evidence type="ECO:0000256" key="4">
    <source>
        <dbReference type="ARBA" id="ARBA00022982"/>
    </source>
</evidence>
<dbReference type="EMBL" id="UAVL01000010">
    <property type="protein sequence ID" value="SQA63062.1"/>
    <property type="molecule type" value="Genomic_DNA"/>
</dbReference>
<dbReference type="GO" id="GO:0051536">
    <property type="term" value="F:iron-sulfur cluster binding"/>
    <property type="evidence" value="ECO:0007669"/>
    <property type="project" value="UniProtKB-KW"/>
</dbReference>
<keyword evidence="2 7" id="KW-0813">Transport</keyword>
<keyword evidence="5 7" id="KW-0408">Iron</keyword>
<protein>
    <recommendedName>
        <fullName evidence="7">Ferredoxin-like protein</fullName>
    </recommendedName>
</protein>
<evidence type="ECO:0000256" key="6">
    <source>
        <dbReference type="ARBA" id="ARBA00023014"/>
    </source>
</evidence>
<dbReference type="PIRSF" id="PIRSF036548">
    <property type="entry name" value="Fdx_FixX"/>
    <property type="match status" value="1"/>
</dbReference>
<comment type="function">
    <text evidence="7">Could be a 3Fe-4S cluster-containing protein.</text>
</comment>
<evidence type="ECO:0000256" key="3">
    <source>
        <dbReference type="ARBA" id="ARBA00022723"/>
    </source>
</evidence>
<dbReference type="Proteomes" id="UP000251313">
    <property type="component" value="Unassembled WGS sequence"/>
</dbReference>
<dbReference type="RefSeq" id="WP_038255321.1">
    <property type="nucleotide sequence ID" value="NZ_UAVL01000010.1"/>
</dbReference>
<evidence type="ECO:0000256" key="1">
    <source>
        <dbReference type="ARBA" id="ARBA00006327"/>
    </source>
</evidence>
<evidence type="ECO:0000313" key="9">
    <source>
        <dbReference type="Proteomes" id="UP000251313"/>
    </source>
</evidence>
<name>A0AB38FWH8_9ENTR</name>
<comment type="similarity">
    <text evidence="1">Belongs to the bacterial-type ferredoxin family. FixX subfamily.</text>
</comment>
<gene>
    <name evidence="8" type="ORF">NCTC11967_02088</name>
</gene>
<dbReference type="GO" id="GO:0005506">
    <property type="term" value="F:iron ion binding"/>
    <property type="evidence" value="ECO:0007669"/>
    <property type="project" value="UniProtKB-UniRule"/>
</dbReference>
<evidence type="ECO:0000256" key="7">
    <source>
        <dbReference type="PIRNR" id="PIRNR036548"/>
    </source>
</evidence>
<accession>A0AB38FWH8</accession>
<organism evidence="8 9">
    <name type="scientific">Yokenella regensburgei</name>
    <dbReference type="NCBI Taxonomy" id="158877"/>
    <lineage>
        <taxon>Bacteria</taxon>
        <taxon>Pseudomonadati</taxon>
        <taxon>Pseudomonadota</taxon>
        <taxon>Gammaproteobacteria</taxon>
        <taxon>Enterobacterales</taxon>
        <taxon>Enterobacteriaceae</taxon>
        <taxon>Yokenella</taxon>
    </lineage>
</organism>
<comment type="caution">
    <text evidence="8">The sequence shown here is derived from an EMBL/GenBank/DDBJ whole genome shotgun (WGS) entry which is preliminary data.</text>
</comment>
<sequence length="90" mass="9862">MPVTPALSRNQWRSSEQPHILVADNPPRAMAQTLINACPAGLFTLTPLGALQVDYRGCLECGTCRLLCDEKTLVRWGYPEGGFGITLRFG</sequence>
<keyword evidence="3 7" id="KW-0479">Metal-binding</keyword>
<dbReference type="SUPFAM" id="SSF54862">
    <property type="entry name" value="4Fe-4S ferredoxins"/>
    <property type="match status" value="1"/>
</dbReference>
<dbReference type="Gene3D" id="3.30.70.20">
    <property type="match status" value="1"/>
</dbReference>
<reference evidence="8 9" key="1">
    <citation type="submission" date="2018-06" db="EMBL/GenBank/DDBJ databases">
        <authorList>
            <consortium name="Pathogen Informatics"/>
            <person name="Doyle S."/>
        </authorList>
    </citation>
    <scope>NUCLEOTIDE SEQUENCE [LARGE SCALE GENOMIC DNA]</scope>
    <source>
        <strain evidence="8 9">NCTC11967</strain>
    </source>
</reference>
<evidence type="ECO:0000313" key="8">
    <source>
        <dbReference type="EMBL" id="SQA63062.1"/>
    </source>
</evidence>
<proteinExistence type="inferred from homology"/>
<keyword evidence="6 7" id="KW-0411">Iron-sulfur</keyword>
<dbReference type="AlphaFoldDB" id="A0AB38FWH8"/>
<keyword evidence="4 7" id="KW-0249">Electron transport</keyword>
<dbReference type="PANTHER" id="PTHR43082">
    <property type="entry name" value="FERREDOXIN-LIKE"/>
    <property type="match status" value="1"/>
</dbReference>
<dbReference type="InterPro" id="IPR012206">
    <property type="entry name" value="Fd_FixX"/>
</dbReference>
<evidence type="ECO:0000256" key="2">
    <source>
        <dbReference type="ARBA" id="ARBA00022448"/>
    </source>
</evidence>
<evidence type="ECO:0000256" key="5">
    <source>
        <dbReference type="ARBA" id="ARBA00023004"/>
    </source>
</evidence>
<dbReference type="PANTHER" id="PTHR43082:SF1">
    <property type="entry name" value="FERREDOXIN-LIKE PROTEIN FIXX-RELATED"/>
    <property type="match status" value="1"/>
</dbReference>